<dbReference type="SUPFAM" id="SSF74650">
    <property type="entry name" value="Galactose mutarotase-like"/>
    <property type="match status" value="1"/>
</dbReference>
<dbReference type="GO" id="GO:0030246">
    <property type="term" value="F:carbohydrate binding"/>
    <property type="evidence" value="ECO:0007669"/>
    <property type="project" value="InterPro"/>
</dbReference>
<dbReference type="NCBIfam" id="NF008277">
    <property type="entry name" value="PRK11055.1"/>
    <property type="match status" value="1"/>
</dbReference>
<feature type="active site" description="Proton acceptor" evidence="6">
    <location>
        <position position="311"/>
    </location>
</feature>
<organism evidence="9 10">
    <name type="scientific">Sphingomonas xinjiangensis</name>
    <dbReference type="NCBI Taxonomy" id="643568"/>
    <lineage>
        <taxon>Bacteria</taxon>
        <taxon>Pseudomonadati</taxon>
        <taxon>Pseudomonadota</taxon>
        <taxon>Alphaproteobacteria</taxon>
        <taxon>Sphingomonadales</taxon>
        <taxon>Sphingomonadaceae</taxon>
        <taxon>Sphingomonas</taxon>
    </lineage>
</organism>
<comment type="pathway">
    <text evidence="1 5">Carbohydrate metabolism; hexose metabolism.</text>
</comment>
<dbReference type="Gene3D" id="2.70.98.10">
    <property type="match status" value="1"/>
</dbReference>
<comment type="catalytic activity">
    <reaction evidence="5">
        <text>alpha-D-glucose = beta-D-glucose</text>
        <dbReference type="Rhea" id="RHEA:10264"/>
        <dbReference type="ChEBI" id="CHEBI:15903"/>
        <dbReference type="ChEBI" id="CHEBI:17925"/>
        <dbReference type="EC" id="5.1.3.3"/>
    </reaction>
</comment>
<dbReference type="GO" id="GO:0033499">
    <property type="term" value="P:galactose catabolic process via UDP-galactose, Leloir pathway"/>
    <property type="evidence" value="ECO:0007669"/>
    <property type="project" value="TreeGrafter"/>
</dbReference>
<dbReference type="GO" id="GO:0004034">
    <property type="term" value="F:aldose 1-epimerase activity"/>
    <property type="evidence" value="ECO:0007669"/>
    <property type="project" value="UniProtKB-EC"/>
</dbReference>
<dbReference type="PANTHER" id="PTHR10091:SF0">
    <property type="entry name" value="GALACTOSE MUTAROTASE"/>
    <property type="match status" value="1"/>
</dbReference>
<sequence length="356" mass="38280">MSGGAPEVRVAGGTIETVELARGRFRAQFLNLGATLRILEVPDRDGMPANVMLGFKDLEAYRGAPRFYGAIAGRYANRIGGGRFTLDDSAYQLACNDGPNSLHSGPLGFDQQFWRVEAQDAHSVTFSVESPDGFNGFPGTLRAQVRYALEEDGLAIVLTATTDKPTIVNLTSHGYFNLSGEASGATILDHLLQIPAARFTPVDVTQIPTGALQAVGGTPFDFRTPHAVGRDIAVEDEQLRIGAGYDHNFVLDGHFGSVRRIATLFDPDSGRVMDVHSTEAGVQLYTGNFLAGGAPGTSGRVYGAHDGLCLEPQRFPDSPNQPEFPSARLDPGQTYRHEIALRFRVAETAEAAFPLD</sequence>
<reference evidence="9 10" key="1">
    <citation type="submission" date="2020-08" db="EMBL/GenBank/DDBJ databases">
        <title>Genomic Encyclopedia of Type Strains, Phase IV (KMG-IV): sequencing the most valuable type-strain genomes for metagenomic binning, comparative biology and taxonomic classification.</title>
        <authorList>
            <person name="Goeker M."/>
        </authorList>
    </citation>
    <scope>NUCLEOTIDE SEQUENCE [LARGE SCALE GENOMIC DNA]</scope>
    <source>
        <strain evidence="9 10">DSM 26736</strain>
    </source>
</reference>
<proteinExistence type="inferred from homology"/>
<name>A0A840YK30_9SPHN</name>
<gene>
    <name evidence="9" type="ORF">FHT02_002682</name>
</gene>
<feature type="binding site" evidence="7">
    <location>
        <position position="246"/>
    </location>
    <ligand>
        <name>beta-D-galactose</name>
        <dbReference type="ChEBI" id="CHEBI:27667"/>
    </ligand>
</feature>
<dbReference type="Pfam" id="PF01263">
    <property type="entry name" value="Aldose_epim"/>
    <property type="match status" value="1"/>
</dbReference>
<feature type="binding site" evidence="8">
    <location>
        <begin position="173"/>
        <end position="175"/>
    </location>
    <ligand>
        <name>beta-D-galactose</name>
        <dbReference type="ChEBI" id="CHEBI:27667"/>
    </ligand>
</feature>
<dbReference type="AlphaFoldDB" id="A0A840YK30"/>
<dbReference type="GO" id="GO:0006006">
    <property type="term" value="P:glucose metabolic process"/>
    <property type="evidence" value="ECO:0007669"/>
    <property type="project" value="TreeGrafter"/>
</dbReference>
<protein>
    <recommendedName>
        <fullName evidence="5">Aldose 1-epimerase</fullName>
        <ecNumber evidence="5">5.1.3.3</ecNumber>
    </recommendedName>
</protein>
<evidence type="ECO:0000256" key="2">
    <source>
        <dbReference type="ARBA" id="ARBA00006206"/>
    </source>
</evidence>
<evidence type="ECO:0000313" key="9">
    <source>
        <dbReference type="EMBL" id="MBB5711438.1"/>
    </source>
</evidence>
<dbReference type="InterPro" id="IPR047215">
    <property type="entry name" value="Galactose_mutarotase-like"/>
</dbReference>
<evidence type="ECO:0000256" key="1">
    <source>
        <dbReference type="ARBA" id="ARBA00005028"/>
    </source>
</evidence>
<evidence type="ECO:0000256" key="8">
    <source>
        <dbReference type="PIRSR" id="PIRSR005096-3"/>
    </source>
</evidence>
<dbReference type="InterPro" id="IPR015443">
    <property type="entry name" value="Aldose_1-epimerase"/>
</dbReference>
<comment type="caution">
    <text evidence="9">The sequence shown here is derived from an EMBL/GenBank/DDBJ whole genome shotgun (WGS) entry which is preliminary data.</text>
</comment>
<dbReference type="Proteomes" id="UP000527143">
    <property type="component" value="Unassembled WGS sequence"/>
</dbReference>
<dbReference type="EMBL" id="JACIJF010000007">
    <property type="protein sequence ID" value="MBB5711438.1"/>
    <property type="molecule type" value="Genomic_DNA"/>
</dbReference>
<dbReference type="PANTHER" id="PTHR10091">
    <property type="entry name" value="ALDOSE-1-EPIMERASE"/>
    <property type="match status" value="1"/>
</dbReference>
<evidence type="ECO:0000256" key="5">
    <source>
        <dbReference type="PIRNR" id="PIRNR005096"/>
    </source>
</evidence>
<evidence type="ECO:0000256" key="6">
    <source>
        <dbReference type="PIRSR" id="PIRSR005096-1"/>
    </source>
</evidence>
<keyword evidence="10" id="KW-1185">Reference proteome</keyword>
<feature type="active site" description="Proton donor" evidence="6">
    <location>
        <position position="173"/>
    </location>
</feature>
<dbReference type="InterPro" id="IPR008183">
    <property type="entry name" value="Aldose_1/G6P_1-epimerase"/>
</dbReference>
<keyword evidence="3 5" id="KW-0413">Isomerase</keyword>
<feature type="binding site" evidence="8">
    <location>
        <begin position="77"/>
        <end position="78"/>
    </location>
    <ligand>
        <name>beta-D-galactose</name>
        <dbReference type="ChEBI" id="CHEBI:27667"/>
    </ligand>
</feature>
<comment type="similarity">
    <text evidence="2 5">Belongs to the aldose epimerase family.</text>
</comment>
<evidence type="ECO:0000256" key="4">
    <source>
        <dbReference type="ARBA" id="ARBA00023277"/>
    </source>
</evidence>
<dbReference type="CDD" id="cd09019">
    <property type="entry name" value="galactose_mutarotase_like"/>
    <property type="match status" value="1"/>
</dbReference>
<dbReference type="EC" id="5.1.3.3" evidence="5"/>
<evidence type="ECO:0000313" key="10">
    <source>
        <dbReference type="Proteomes" id="UP000527143"/>
    </source>
</evidence>
<evidence type="ECO:0000256" key="3">
    <source>
        <dbReference type="ARBA" id="ARBA00023235"/>
    </source>
</evidence>
<dbReference type="PIRSF" id="PIRSF005096">
    <property type="entry name" value="GALM"/>
    <property type="match status" value="1"/>
</dbReference>
<dbReference type="InterPro" id="IPR014718">
    <property type="entry name" value="GH-type_carb-bd"/>
</dbReference>
<evidence type="ECO:0000256" key="7">
    <source>
        <dbReference type="PIRSR" id="PIRSR005096-2"/>
    </source>
</evidence>
<accession>A0A840YK30</accession>
<dbReference type="InterPro" id="IPR011013">
    <property type="entry name" value="Gal_mutarotase_sf_dom"/>
</dbReference>
<dbReference type="GO" id="GO:0005737">
    <property type="term" value="C:cytoplasm"/>
    <property type="evidence" value="ECO:0007669"/>
    <property type="project" value="TreeGrafter"/>
</dbReference>
<dbReference type="UniPathway" id="UPA00242"/>
<dbReference type="RefSeq" id="WP_184088231.1">
    <property type="nucleotide sequence ID" value="NZ_JACIJF010000007.1"/>
</dbReference>
<keyword evidence="4 5" id="KW-0119">Carbohydrate metabolism</keyword>